<evidence type="ECO:0000256" key="7">
    <source>
        <dbReference type="ARBA" id="ARBA00023170"/>
    </source>
</evidence>
<dbReference type="Pfam" id="PF00001">
    <property type="entry name" value="7tm_1"/>
    <property type="match status" value="1"/>
</dbReference>
<keyword evidence="5" id="KW-0297">G-protein coupled receptor</keyword>
<organism evidence="11 12">
    <name type="scientific">Magallana gigas</name>
    <name type="common">Pacific oyster</name>
    <name type="synonym">Crassostrea gigas</name>
    <dbReference type="NCBI Taxonomy" id="29159"/>
    <lineage>
        <taxon>Eukaryota</taxon>
        <taxon>Metazoa</taxon>
        <taxon>Spiralia</taxon>
        <taxon>Lophotrochozoa</taxon>
        <taxon>Mollusca</taxon>
        <taxon>Bivalvia</taxon>
        <taxon>Autobranchia</taxon>
        <taxon>Pteriomorphia</taxon>
        <taxon>Ostreida</taxon>
        <taxon>Ostreoidea</taxon>
        <taxon>Ostreidae</taxon>
        <taxon>Magallana</taxon>
    </lineage>
</organism>
<name>A0A8W8I022_MAGGI</name>
<evidence type="ECO:0000256" key="8">
    <source>
        <dbReference type="ARBA" id="ARBA00023224"/>
    </source>
</evidence>
<evidence type="ECO:0000256" key="4">
    <source>
        <dbReference type="ARBA" id="ARBA00022989"/>
    </source>
</evidence>
<keyword evidence="2" id="KW-1003">Cell membrane</keyword>
<keyword evidence="6 9" id="KW-0472">Membrane</keyword>
<feature type="transmembrane region" description="Helical" evidence="9">
    <location>
        <begin position="122"/>
        <end position="150"/>
    </location>
</feature>
<evidence type="ECO:0000256" key="3">
    <source>
        <dbReference type="ARBA" id="ARBA00022692"/>
    </source>
</evidence>
<dbReference type="GO" id="GO:0004930">
    <property type="term" value="F:G protein-coupled receptor activity"/>
    <property type="evidence" value="ECO:0007669"/>
    <property type="project" value="UniProtKB-KW"/>
</dbReference>
<evidence type="ECO:0000256" key="9">
    <source>
        <dbReference type="SAM" id="Phobius"/>
    </source>
</evidence>
<feature type="transmembrane region" description="Helical" evidence="9">
    <location>
        <begin position="292"/>
        <end position="309"/>
    </location>
</feature>
<dbReference type="InterPro" id="IPR050569">
    <property type="entry name" value="TAAR"/>
</dbReference>
<proteinExistence type="predicted"/>
<dbReference type="InterPro" id="IPR017452">
    <property type="entry name" value="GPCR_Rhodpsn_7TM"/>
</dbReference>
<dbReference type="EnsemblMetazoa" id="G11776.1">
    <property type="protein sequence ID" value="G11776.1:cds"/>
    <property type="gene ID" value="G11776"/>
</dbReference>
<keyword evidence="12" id="KW-1185">Reference proteome</keyword>
<evidence type="ECO:0000259" key="10">
    <source>
        <dbReference type="PROSITE" id="PS50262"/>
    </source>
</evidence>
<accession>A0A8W8I022</accession>
<protein>
    <recommendedName>
        <fullName evidence="10">G-protein coupled receptors family 1 profile domain-containing protein</fullName>
    </recommendedName>
</protein>
<feature type="domain" description="G-protein coupled receptors family 1 profile" evidence="10">
    <location>
        <begin position="70"/>
        <end position="307"/>
    </location>
</feature>
<evidence type="ECO:0000313" key="11">
    <source>
        <dbReference type="EnsemblMetazoa" id="G11776.1:cds"/>
    </source>
</evidence>
<keyword evidence="4 9" id="KW-1133">Transmembrane helix</keyword>
<dbReference type="SUPFAM" id="SSF81321">
    <property type="entry name" value="Family A G protein-coupled receptor-like"/>
    <property type="match status" value="1"/>
</dbReference>
<dbReference type="AlphaFoldDB" id="A0A8W8I022"/>
<dbReference type="Gene3D" id="1.20.1070.10">
    <property type="entry name" value="Rhodopsin 7-helix transmembrane proteins"/>
    <property type="match status" value="1"/>
</dbReference>
<evidence type="ECO:0000256" key="1">
    <source>
        <dbReference type="ARBA" id="ARBA00004651"/>
    </source>
</evidence>
<evidence type="ECO:0000256" key="5">
    <source>
        <dbReference type="ARBA" id="ARBA00023040"/>
    </source>
</evidence>
<dbReference type="PANTHER" id="PTHR24249">
    <property type="entry name" value="HISTAMINE RECEPTOR-RELATED G-PROTEIN COUPLED RECEPTOR"/>
    <property type="match status" value="1"/>
</dbReference>
<dbReference type="GO" id="GO:0005886">
    <property type="term" value="C:plasma membrane"/>
    <property type="evidence" value="ECO:0007669"/>
    <property type="project" value="UniProtKB-SubCell"/>
</dbReference>
<keyword evidence="7" id="KW-0675">Receptor</keyword>
<evidence type="ECO:0000256" key="2">
    <source>
        <dbReference type="ARBA" id="ARBA00022475"/>
    </source>
</evidence>
<dbReference type="CDD" id="cd00637">
    <property type="entry name" value="7tm_classA_rhodopsin-like"/>
    <property type="match status" value="1"/>
</dbReference>
<reference evidence="11" key="1">
    <citation type="submission" date="2022-08" db="UniProtKB">
        <authorList>
            <consortium name="EnsemblMetazoa"/>
        </authorList>
    </citation>
    <scope>IDENTIFICATION</scope>
    <source>
        <strain evidence="11">05x7-T-G4-1.051#20</strain>
    </source>
</reference>
<feature type="transmembrane region" description="Helical" evidence="9">
    <location>
        <begin position="92"/>
        <end position="116"/>
    </location>
</feature>
<evidence type="ECO:0000256" key="6">
    <source>
        <dbReference type="ARBA" id="ARBA00023136"/>
    </source>
</evidence>
<feature type="transmembrane region" description="Helical" evidence="9">
    <location>
        <begin position="171"/>
        <end position="191"/>
    </location>
</feature>
<dbReference type="Proteomes" id="UP000005408">
    <property type="component" value="Unassembled WGS sequence"/>
</dbReference>
<comment type="subcellular location">
    <subcellularLocation>
        <location evidence="1">Cell membrane</location>
        <topology evidence="1">Multi-pass membrane protein</topology>
    </subcellularLocation>
</comment>
<dbReference type="PROSITE" id="PS50262">
    <property type="entry name" value="G_PROTEIN_RECEP_F1_2"/>
    <property type="match status" value="1"/>
</dbReference>
<feature type="transmembrane region" description="Helical" evidence="9">
    <location>
        <begin position="54"/>
        <end position="80"/>
    </location>
</feature>
<sequence>MDTSITLGRYQRISYTNFDRMSGCLEYTINETANHELGATWNSTRYLERDAKDFISALVAFVTGGTSFVLNVLVFITLFISKELRQNTHYNLVLCLSLSDLVLGLSMCVGGFRLFTPRWATFYAPCVMTSVMFISGITLSFFQTFLISFHRFLKLSDTDLDQVLLKENRKYVTYILIWLIVLGFNISMVHFRHHTEKLLFCKFKCVFGSRYPIMAIYFQTATILLLSLTIIFYCLTIHQVRQRYRRTFAWHAHQRNPTSNDPNSNELTPPSYVGGEQMTLQMKKKIFGSMKLIGFIICALLFCTCPMRNKENLENWLPSCRSLVVCAILSDRNRVIIAGK</sequence>
<feature type="transmembrane region" description="Helical" evidence="9">
    <location>
        <begin position="211"/>
        <end position="236"/>
    </location>
</feature>
<dbReference type="InterPro" id="IPR000276">
    <property type="entry name" value="GPCR_Rhodpsn"/>
</dbReference>
<evidence type="ECO:0000313" key="12">
    <source>
        <dbReference type="Proteomes" id="UP000005408"/>
    </source>
</evidence>
<keyword evidence="8" id="KW-0807">Transducer</keyword>
<dbReference type="PANTHER" id="PTHR24249:SF411">
    <property type="entry name" value="G-PROTEIN COUPLED RECEPTORS FAMILY 1 PROFILE DOMAIN-CONTAINING PROTEIN"/>
    <property type="match status" value="1"/>
</dbReference>
<keyword evidence="3 9" id="KW-0812">Transmembrane</keyword>